<dbReference type="AlphaFoldDB" id="A0A9X8QYY5"/>
<feature type="region of interest" description="Disordered" evidence="1">
    <location>
        <begin position="96"/>
        <end position="126"/>
    </location>
</feature>
<dbReference type="RefSeq" id="WP_073448434.1">
    <property type="nucleotide sequence ID" value="NZ_FRBK01000021.1"/>
</dbReference>
<organism evidence="2 3">
    <name type="scientific">Streptomyces yunnanensis</name>
    <dbReference type="NCBI Taxonomy" id="156453"/>
    <lineage>
        <taxon>Bacteria</taxon>
        <taxon>Bacillati</taxon>
        <taxon>Actinomycetota</taxon>
        <taxon>Actinomycetes</taxon>
        <taxon>Kitasatosporales</taxon>
        <taxon>Streptomycetaceae</taxon>
        <taxon>Streptomyces</taxon>
    </lineage>
</organism>
<evidence type="ECO:0000313" key="3">
    <source>
        <dbReference type="Proteomes" id="UP000184388"/>
    </source>
</evidence>
<feature type="compositionally biased region" description="Basic and acidic residues" evidence="1">
    <location>
        <begin position="102"/>
        <end position="114"/>
    </location>
</feature>
<dbReference type="Proteomes" id="UP000184388">
    <property type="component" value="Unassembled WGS sequence"/>
</dbReference>
<sequence length="154" mass="17197">MRKTHRPRRLVVGDQCWLWTVRHRHPECREVLSLRREGSREVLRIVFRPGPGRFVPDGFLHSGAVMDDRRRSLNLHEPGVVRKLLDAAVGDAALPMGVPPLERSRERGRAESLGERGALPATAGARERELDGWPLFDAVAGSGPVPPSPRRLTP</sequence>
<reference evidence="3" key="1">
    <citation type="submission" date="2016-11" db="EMBL/GenBank/DDBJ databases">
        <authorList>
            <person name="Jaros S."/>
            <person name="Januszkiewicz K."/>
            <person name="Wedrychowicz H."/>
        </authorList>
    </citation>
    <scope>NUCLEOTIDE SEQUENCE [LARGE SCALE GENOMIC DNA]</scope>
    <source>
        <strain evidence="3">CGMCC 4.3555</strain>
    </source>
</reference>
<evidence type="ECO:0000256" key="1">
    <source>
        <dbReference type="SAM" id="MobiDB-lite"/>
    </source>
</evidence>
<protein>
    <submittedName>
        <fullName evidence="2">Uncharacterized protein</fullName>
    </submittedName>
</protein>
<evidence type="ECO:0000313" key="2">
    <source>
        <dbReference type="EMBL" id="SHN15343.1"/>
    </source>
</evidence>
<accession>A0A9X8QYY5</accession>
<name>A0A9X8QYY5_9ACTN</name>
<comment type="caution">
    <text evidence="2">The sequence shown here is derived from an EMBL/GenBank/DDBJ whole genome shotgun (WGS) entry which is preliminary data.</text>
</comment>
<proteinExistence type="predicted"/>
<dbReference type="EMBL" id="FRBK01000021">
    <property type="protein sequence ID" value="SHN15343.1"/>
    <property type="molecule type" value="Genomic_DNA"/>
</dbReference>
<gene>
    <name evidence="2" type="ORF">SAMN05216268_121144</name>
</gene>